<keyword evidence="4" id="KW-0274">FAD</keyword>
<dbReference type="Pfam" id="PF08031">
    <property type="entry name" value="BBE"/>
    <property type="match status" value="1"/>
</dbReference>
<dbReference type="SUPFAM" id="SSF56176">
    <property type="entry name" value="FAD-binding/transporter-associated domain-like"/>
    <property type="match status" value="1"/>
</dbReference>
<evidence type="ECO:0000256" key="4">
    <source>
        <dbReference type="ARBA" id="ARBA00022827"/>
    </source>
</evidence>
<reference evidence="8 9" key="1">
    <citation type="submission" date="2024-09" db="EMBL/GenBank/DDBJ databases">
        <title>The Natural Products Discovery Center: Release of the First 8490 Sequenced Strains for Exploring Actinobacteria Biosynthetic Diversity.</title>
        <authorList>
            <person name="Kalkreuter E."/>
            <person name="Kautsar S.A."/>
            <person name="Yang D."/>
            <person name="Bader C.D."/>
            <person name="Teijaro C.N."/>
            <person name="Fluegel L."/>
            <person name="Davis C.M."/>
            <person name="Simpson J.R."/>
            <person name="Lauterbach L."/>
            <person name="Steele A.D."/>
            <person name="Gui C."/>
            <person name="Meng S."/>
            <person name="Li G."/>
            <person name="Viehrig K."/>
            <person name="Ye F."/>
            <person name="Su P."/>
            <person name="Kiefer A.F."/>
            <person name="Nichols A."/>
            <person name="Cepeda A.J."/>
            <person name="Yan W."/>
            <person name="Fan B."/>
            <person name="Jiang Y."/>
            <person name="Adhikari A."/>
            <person name="Zheng C.-J."/>
            <person name="Schuster L."/>
            <person name="Cowan T.M."/>
            <person name="Smanski M.J."/>
            <person name="Chevrette M.G."/>
            <person name="De Carvalho L.P.S."/>
            <person name="Shen B."/>
        </authorList>
    </citation>
    <scope>NUCLEOTIDE SEQUENCE [LARGE SCALE GENOMIC DNA]</scope>
    <source>
        <strain evidence="8 9">NPDC058328</strain>
    </source>
</reference>
<evidence type="ECO:0000256" key="2">
    <source>
        <dbReference type="ARBA" id="ARBA00005466"/>
    </source>
</evidence>
<keyword evidence="3" id="KW-0285">Flavoprotein</keyword>
<dbReference type="RefSeq" id="WP_388241217.1">
    <property type="nucleotide sequence ID" value="NZ_JBHVZQ010000062.1"/>
</dbReference>
<dbReference type="InterPro" id="IPR016169">
    <property type="entry name" value="FAD-bd_PCMH_sub2"/>
</dbReference>
<evidence type="ECO:0000259" key="7">
    <source>
        <dbReference type="PROSITE" id="PS51387"/>
    </source>
</evidence>
<evidence type="ECO:0000313" key="9">
    <source>
        <dbReference type="Proteomes" id="UP001601627"/>
    </source>
</evidence>
<gene>
    <name evidence="8" type="ORF">ACFVZC_35260</name>
</gene>
<dbReference type="InterPro" id="IPR036318">
    <property type="entry name" value="FAD-bd_PCMH-like_sf"/>
</dbReference>
<name>A0ABW6QH69_9ACTN</name>
<feature type="domain" description="FAD-binding PCMH-type" evidence="7">
    <location>
        <begin position="64"/>
        <end position="244"/>
    </location>
</feature>
<comment type="similarity">
    <text evidence="2">Belongs to the oxygen-dependent FAD-linked oxidoreductase family.</text>
</comment>
<proteinExistence type="inferred from homology"/>
<dbReference type="PROSITE" id="PS51387">
    <property type="entry name" value="FAD_PCMH"/>
    <property type="match status" value="1"/>
</dbReference>
<dbReference type="InterPro" id="IPR006311">
    <property type="entry name" value="TAT_signal"/>
</dbReference>
<dbReference type="Gene3D" id="3.30.465.10">
    <property type="match status" value="1"/>
</dbReference>
<dbReference type="Gene3D" id="3.40.462.20">
    <property type="match status" value="1"/>
</dbReference>
<dbReference type="EMBL" id="JBHVZQ010000062">
    <property type="protein sequence ID" value="MFF1278585.1"/>
    <property type="molecule type" value="Genomic_DNA"/>
</dbReference>
<feature type="chain" id="PRO_5045419942" evidence="6">
    <location>
        <begin position="35"/>
        <end position="541"/>
    </location>
</feature>
<keyword evidence="9" id="KW-1185">Reference proteome</keyword>
<evidence type="ECO:0000256" key="1">
    <source>
        <dbReference type="ARBA" id="ARBA00001974"/>
    </source>
</evidence>
<comment type="caution">
    <text evidence="8">The sequence shown here is derived from an EMBL/GenBank/DDBJ whole genome shotgun (WGS) entry which is preliminary data.</text>
</comment>
<evidence type="ECO:0000256" key="6">
    <source>
        <dbReference type="SAM" id="SignalP"/>
    </source>
</evidence>
<organism evidence="8 9">
    <name type="scientific">Streptomyces marokkonensis</name>
    <dbReference type="NCBI Taxonomy" id="324855"/>
    <lineage>
        <taxon>Bacteria</taxon>
        <taxon>Bacillati</taxon>
        <taxon>Actinomycetota</taxon>
        <taxon>Actinomycetes</taxon>
        <taxon>Kitasatosporales</taxon>
        <taxon>Streptomycetaceae</taxon>
        <taxon>Streptomyces</taxon>
    </lineage>
</organism>
<sequence>MSMLNRRRFMAGAGAAVATSGTVAALGTLSPAHAAPETASGAIPTVRPGDPRYVDMVSGMNARLVGTPEAVRLPATTQQVVRVVREAVEAGKRIVVRSGGHCFEDFVFNKEAQIIADLRLMNRVGYDERRRAFFVEPGATLLDIYETLHNGWGVTIPGGGCHSVGAGGHFAGGGYGVLSRAHGIVIDHVYAAEVVTVDRKGRVRAVVATREPNDPNRDLLWALAGGGGGNFGIVTKYWLRSRGAKGNDPSRLLPRPPSRVVYTQVTWPWEQITEAGFTNLLRMYSQWSKDNASLDSEYLDLGHWLFLNHVSAGTLFLVAQIDADKPGAQQRMDAFVDFLSDAMGAQPNWRDSQNLPFMKATTYSTTGGETLNNPNLRTFHKSAFVKDVFPQRQIDALYKHLTRKDYDNTYSYIVLASAGGRINELGPRDTPAPHRDSHLVMFYESYWHRADHDEANIAWLRDIYRDVYADTGGVPVPNDVTDGCYINYPDNDLSDPEFNKSGIPWHQLYYKDNYARLQKVKAAWDPRNVFRHRQSIELPGR</sequence>
<dbReference type="Pfam" id="PF01565">
    <property type="entry name" value="FAD_binding_4"/>
    <property type="match status" value="1"/>
</dbReference>
<accession>A0ABW6QH69</accession>
<evidence type="ECO:0000313" key="8">
    <source>
        <dbReference type="EMBL" id="MFF1278585.1"/>
    </source>
</evidence>
<dbReference type="PANTHER" id="PTHR42973:SF39">
    <property type="entry name" value="FAD-BINDING PCMH-TYPE DOMAIN-CONTAINING PROTEIN"/>
    <property type="match status" value="1"/>
</dbReference>
<dbReference type="InterPro" id="IPR050416">
    <property type="entry name" value="FAD-linked_Oxidoreductase"/>
</dbReference>
<feature type="signal peptide" evidence="6">
    <location>
        <begin position="1"/>
        <end position="34"/>
    </location>
</feature>
<dbReference type="PANTHER" id="PTHR42973">
    <property type="entry name" value="BINDING OXIDOREDUCTASE, PUTATIVE (AFU_ORTHOLOGUE AFUA_1G17690)-RELATED"/>
    <property type="match status" value="1"/>
</dbReference>
<dbReference type="InterPro" id="IPR016166">
    <property type="entry name" value="FAD-bd_PCMH"/>
</dbReference>
<keyword evidence="5" id="KW-0560">Oxidoreductase</keyword>
<dbReference type="InterPro" id="IPR012951">
    <property type="entry name" value="BBE"/>
</dbReference>
<dbReference type="Proteomes" id="UP001601627">
    <property type="component" value="Unassembled WGS sequence"/>
</dbReference>
<evidence type="ECO:0000256" key="5">
    <source>
        <dbReference type="ARBA" id="ARBA00023002"/>
    </source>
</evidence>
<dbReference type="PROSITE" id="PS51318">
    <property type="entry name" value="TAT"/>
    <property type="match status" value="1"/>
</dbReference>
<keyword evidence="6" id="KW-0732">Signal</keyword>
<dbReference type="InterPro" id="IPR006094">
    <property type="entry name" value="Oxid_FAD_bind_N"/>
</dbReference>
<evidence type="ECO:0000256" key="3">
    <source>
        <dbReference type="ARBA" id="ARBA00022630"/>
    </source>
</evidence>
<protein>
    <submittedName>
        <fullName evidence="8">FAD-binding oxidoreductase</fullName>
    </submittedName>
</protein>
<comment type="cofactor">
    <cofactor evidence="1">
        <name>FAD</name>
        <dbReference type="ChEBI" id="CHEBI:57692"/>
    </cofactor>
</comment>